<dbReference type="SUPFAM" id="SSF55874">
    <property type="entry name" value="ATPase domain of HSP90 chaperone/DNA topoisomerase II/histidine kinase"/>
    <property type="match status" value="1"/>
</dbReference>
<feature type="transmembrane region" description="Helical" evidence="4">
    <location>
        <begin position="12"/>
        <end position="34"/>
    </location>
</feature>
<keyword evidence="2" id="KW-0418">Kinase</keyword>
<evidence type="ECO:0000313" key="6">
    <source>
        <dbReference type="EMBL" id="GIJ01918.1"/>
    </source>
</evidence>
<comment type="caution">
    <text evidence="6">The sequence shown here is derived from an EMBL/GenBank/DDBJ whole genome shotgun (WGS) entry which is preliminary data.</text>
</comment>
<keyword evidence="3" id="KW-0902">Two-component regulatory system</keyword>
<keyword evidence="1" id="KW-0808">Transferase</keyword>
<sequence length="369" mass="38080">MTTDGRLRRARALTLVTLAVNAASGLVLPAVGLWREPDPVWRALGAAGVLLFAVAHGVALYGVATPWLTAAARRRGRWAFAAAAVASVPLVAPAGAGWPTWAWLGASVVGTAFLLTGRAAALAVVAVTVAAGAVLGGGDLTRNLVVTAGVGLGIAAVNGLQVWFWDLLLQADRGRAAQARLAATEERLRFARDVHDLLGHSLSVIALKAELAARSADPAQARREAAEVRELAAAALAELREVVHGYRAVDLREQLAAIAQVLTSSGVRCTVTAPDGDLPEAAAGPLSAVLREASTNLLRHSRAAWCAIELTVDGAGSRLTVTNDGAGEAVADRHSSGLRGLADRLAEAGGTLRTRTDGDRFTVDARMPG</sequence>
<dbReference type="GO" id="GO:0046983">
    <property type="term" value="F:protein dimerization activity"/>
    <property type="evidence" value="ECO:0007669"/>
    <property type="project" value="InterPro"/>
</dbReference>
<keyword evidence="4" id="KW-0472">Membrane</keyword>
<dbReference type="Proteomes" id="UP000652013">
    <property type="component" value="Unassembled WGS sequence"/>
</dbReference>
<dbReference type="Gene3D" id="3.30.565.10">
    <property type="entry name" value="Histidine kinase-like ATPase, C-terminal domain"/>
    <property type="match status" value="1"/>
</dbReference>
<organism evidence="6 7">
    <name type="scientific">Spirilliplanes yamanashiensis</name>
    <dbReference type="NCBI Taxonomy" id="42233"/>
    <lineage>
        <taxon>Bacteria</taxon>
        <taxon>Bacillati</taxon>
        <taxon>Actinomycetota</taxon>
        <taxon>Actinomycetes</taxon>
        <taxon>Micromonosporales</taxon>
        <taxon>Micromonosporaceae</taxon>
        <taxon>Spirilliplanes</taxon>
    </lineage>
</organism>
<dbReference type="Gene3D" id="1.20.5.1930">
    <property type="match status" value="1"/>
</dbReference>
<feature type="transmembrane region" description="Helical" evidence="4">
    <location>
        <begin position="120"/>
        <end position="138"/>
    </location>
</feature>
<feature type="transmembrane region" description="Helical" evidence="4">
    <location>
        <begin position="144"/>
        <end position="165"/>
    </location>
</feature>
<keyword evidence="4" id="KW-0812">Transmembrane</keyword>
<keyword evidence="7" id="KW-1185">Reference proteome</keyword>
<dbReference type="GO" id="GO:0000155">
    <property type="term" value="F:phosphorelay sensor kinase activity"/>
    <property type="evidence" value="ECO:0007669"/>
    <property type="project" value="InterPro"/>
</dbReference>
<dbReference type="RefSeq" id="WP_203937247.1">
    <property type="nucleotide sequence ID" value="NZ_BAAAGJ010000005.1"/>
</dbReference>
<feature type="transmembrane region" description="Helical" evidence="4">
    <location>
        <begin position="76"/>
        <end position="92"/>
    </location>
</feature>
<dbReference type="CDD" id="cd16917">
    <property type="entry name" value="HATPase_UhpB-NarQ-NarX-like"/>
    <property type="match status" value="1"/>
</dbReference>
<dbReference type="InterPro" id="IPR011712">
    <property type="entry name" value="Sig_transdc_His_kin_sub3_dim/P"/>
</dbReference>
<feature type="transmembrane region" description="Helical" evidence="4">
    <location>
        <begin position="40"/>
        <end position="64"/>
    </location>
</feature>
<gene>
    <name evidence="6" type="ORF">Sya03_12700</name>
</gene>
<evidence type="ECO:0000259" key="5">
    <source>
        <dbReference type="Pfam" id="PF07730"/>
    </source>
</evidence>
<name>A0A8J4DI89_9ACTN</name>
<dbReference type="InterPro" id="IPR050482">
    <property type="entry name" value="Sensor_HK_TwoCompSys"/>
</dbReference>
<keyword evidence="4" id="KW-1133">Transmembrane helix</keyword>
<dbReference type="Pfam" id="PF07730">
    <property type="entry name" value="HisKA_3"/>
    <property type="match status" value="1"/>
</dbReference>
<dbReference type="GO" id="GO:0016020">
    <property type="term" value="C:membrane"/>
    <property type="evidence" value="ECO:0007669"/>
    <property type="project" value="InterPro"/>
</dbReference>
<proteinExistence type="predicted"/>
<evidence type="ECO:0000313" key="7">
    <source>
        <dbReference type="Proteomes" id="UP000652013"/>
    </source>
</evidence>
<evidence type="ECO:0000256" key="1">
    <source>
        <dbReference type="ARBA" id="ARBA00022679"/>
    </source>
</evidence>
<dbReference type="AlphaFoldDB" id="A0A8J4DI89"/>
<dbReference type="PANTHER" id="PTHR24421:SF63">
    <property type="entry name" value="SENSOR HISTIDINE KINASE DESK"/>
    <property type="match status" value="1"/>
</dbReference>
<evidence type="ECO:0000256" key="2">
    <source>
        <dbReference type="ARBA" id="ARBA00022777"/>
    </source>
</evidence>
<feature type="domain" description="Signal transduction histidine kinase subgroup 3 dimerisation and phosphoacceptor" evidence="5">
    <location>
        <begin position="186"/>
        <end position="250"/>
    </location>
</feature>
<dbReference type="PANTHER" id="PTHR24421">
    <property type="entry name" value="NITRATE/NITRITE SENSOR PROTEIN NARX-RELATED"/>
    <property type="match status" value="1"/>
</dbReference>
<dbReference type="EMBL" id="BOOY01000007">
    <property type="protein sequence ID" value="GIJ01918.1"/>
    <property type="molecule type" value="Genomic_DNA"/>
</dbReference>
<accession>A0A8J4DI89</accession>
<dbReference type="InterPro" id="IPR036890">
    <property type="entry name" value="HATPase_C_sf"/>
</dbReference>
<protein>
    <recommendedName>
        <fullName evidence="5">Signal transduction histidine kinase subgroup 3 dimerisation and phosphoacceptor domain-containing protein</fullName>
    </recommendedName>
</protein>
<evidence type="ECO:0000256" key="4">
    <source>
        <dbReference type="SAM" id="Phobius"/>
    </source>
</evidence>
<reference evidence="6" key="1">
    <citation type="submission" date="2021-01" db="EMBL/GenBank/DDBJ databases">
        <title>Whole genome shotgun sequence of Spirilliplanes yamanashiensis NBRC 15828.</title>
        <authorList>
            <person name="Komaki H."/>
            <person name="Tamura T."/>
        </authorList>
    </citation>
    <scope>NUCLEOTIDE SEQUENCE</scope>
    <source>
        <strain evidence="6">NBRC 15828</strain>
    </source>
</reference>
<evidence type="ECO:0000256" key="3">
    <source>
        <dbReference type="ARBA" id="ARBA00023012"/>
    </source>
</evidence>